<evidence type="ECO:0000256" key="1">
    <source>
        <dbReference type="SAM" id="MobiDB-lite"/>
    </source>
</evidence>
<name>A0ABP5GNZ7_9ACTN</name>
<comment type="caution">
    <text evidence="3">The sequence shown here is derived from an EMBL/GenBank/DDBJ whole genome shotgun (WGS) entry which is preliminary data.</text>
</comment>
<dbReference type="Proteomes" id="UP001500751">
    <property type="component" value="Unassembled WGS sequence"/>
</dbReference>
<evidence type="ECO:0000313" key="3">
    <source>
        <dbReference type="EMBL" id="GAA2049549.1"/>
    </source>
</evidence>
<feature type="compositionally biased region" description="Gly residues" evidence="1">
    <location>
        <begin position="293"/>
        <end position="304"/>
    </location>
</feature>
<evidence type="ECO:0000313" key="4">
    <source>
        <dbReference type="Proteomes" id="UP001500751"/>
    </source>
</evidence>
<sequence length="317" mass="32041">MSDDLSRAMRATAENLTPDVGRLTAGGVQRGVRRRRMRRVSQIAGAAASVTAVFGVVAAVGGTGSGPTPASAAAGSQTSATSTSAGPTAPSATPSSSPASSTQPKGSELAPTSAPSVPPVSGDTIATLLQQALAANHFDPETVLHKTGTEVNGTASAVLKVGFSAGIGNISVVIERSPWAAQQYGSSLPPYISIKDRPDGSHLTIFDGPEWPSGNGDPSAKRLDVSWYRTDGIMINVEALNEATEKGDTTATAVPLTVEQATAIATSPVWNDAARSSAYQSWVTWQNRASGADKGGAVPGGAVPGGEAAKPTRSSAH</sequence>
<gene>
    <name evidence="3" type="ORF">GCM10009839_64420</name>
</gene>
<feature type="region of interest" description="Disordered" evidence="1">
    <location>
        <begin position="290"/>
        <end position="317"/>
    </location>
</feature>
<proteinExistence type="predicted"/>
<feature type="region of interest" description="Disordered" evidence="1">
    <location>
        <begin position="65"/>
        <end position="122"/>
    </location>
</feature>
<keyword evidence="2" id="KW-0812">Transmembrane</keyword>
<evidence type="ECO:0000256" key="2">
    <source>
        <dbReference type="SAM" id="Phobius"/>
    </source>
</evidence>
<dbReference type="RefSeq" id="WP_344669455.1">
    <property type="nucleotide sequence ID" value="NZ_BAAAQN010000047.1"/>
</dbReference>
<feature type="compositionally biased region" description="Low complexity" evidence="1">
    <location>
        <begin position="65"/>
        <end position="121"/>
    </location>
</feature>
<accession>A0ABP5GNZ7</accession>
<feature type="transmembrane region" description="Helical" evidence="2">
    <location>
        <begin position="43"/>
        <end position="62"/>
    </location>
</feature>
<reference evidence="4" key="1">
    <citation type="journal article" date="2019" name="Int. J. Syst. Evol. Microbiol.">
        <title>The Global Catalogue of Microorganisms (GCM) 10K type strain sequencing project: providing services to taxonomists for standard genome sequencing and annotation.</title>
        <authorList>
            <consortium name="The Broad Institute Genomics Platform"/>
            <consortium name="The Broad Institute Genome Sequencing Center for Infectious Disease"/>
            <person name="Wu L."/>
            <person name="Ma J."/>
        </authorList>
    </citation>
    <scope>NUCLEOTIDE SEQUENCE [LARGE SCALE GENOMIC DNA]</scope>
    <source>
        <strain evidence="4">JCM 16014</strain>
    </source>
</reference>
<keyword evidence="4" id="KW-1185">Reference proteome</keyword>
<keyword evidence="2" id="KW-0472">Membrane</keyword>
<protein>
    <submittedName>
        <fullName evidence="3">Uncharacterized protein</fullName>
    </submittedName>
</protein>
<feature type="region of interest" description="Disordered" evidence="1">
    <location>
        <begin position="1"/>
        <end position="34"/>
    </location>
</feature>
<organism evidence="3 4">
    <name type="scientific">Catenulispora yoronensis</name>
    <dbReference type="NCBI Taxonomy" id="450799"/>
    <lineage>
        <taxon>Bacteria</taxon>
        <taxon>Bacillati</taxon>
        <taxon>Actinomycetota</taxon>
        <taxon>Actinomycetes</taxon>
        <taxon>Catenulisporales</taxon>
        <taxon>Catenulisporaceae</taxon>
        <taxon>Catenulispora</taxon>
    </lineage>
</organism>
<keyword evidence="2" id="KW-1133">Transmembrane helix</keyword>
<dbReference type="EMBL" id="BAAAQN010000047">
    <property type="protein sequence ID" value="GAA2049549.1"/>
    <property type="molecule type" value="Genomic_DNA"/>
</dbReference>